<comment type="similarity">
    <text evidence="1 4 5">Belongs to the bacterial ribosomal protein bL21 family.</text>
</comment>
<dbReference type="EMBL" id="JAFBDQ010000004">
    <property type="protein sequence ID" value="MBM7556193.1"/>
    <property type="molecule type" value="Genomic_DNA"/>
</dbReference>
<dbReference type="Proteomes" id="UP000774000">
    <property type="component" value="Unassembled WGS sequence"/>
</dbReference>
<dbReference type="GO" id="GO:0003735">
    <property type="term" value="F:structural constituent of ribosome"/>
    <property type="evidence" value="ECO:0007669"/>
    <property type="project" value="InterPro"/>
</dbReference>
<dbReference type="AlphaFoldDB" id="A0A939BP29"/>
<dbReference type="HAMAP" id="MF_01363">
    <property type="entry name" value="Ribosomal_bL21"/>
    <property type="match status" value="1"/>
</dbReference>
<accession>A0A939BP29</accession>
<dbReference type="SUPFAM" id="SSF141091">
    <property type="entry name" value="L21p-like"/>
    <property type="match status" value="1"/>
</dbReference>
<dbReference type="PANTHER" id="PTHR21349:SF0">
    <property type="entry name" value="LARGE RIBOSOMAL SUBUNIT PROTEIN BL21M"/>
    <property type="match status" value="1"/>
</dbReference>
<dbReference type="GO" id="GO:0005737">
    <property type="term" value="C:cytoplasm"/>
    <property type="evidence" value="ECO:0007669"/>
    <property type="project" value="UniProtKB-ARBA"/>
</dbReference>
<dbReference type="InterPro" id="IPR028909">
    <property type="entry name" value="bL21-like"/>
</dbReference>
<keyword evidence="4 5" id="KW-0694">RNA-binding</keyword>
<dbReference type="NCBIfam" id="TIGR00061">
    <property type="entry name" value="L21"/>
    <property type="match status" value="1"/>
</dbReference>
<name>A0A939BP29_9FIRM</name>
<keyword evidence="8" id="KW-1185">Reference proteome</keyword>
<evidence type="ECO:0000313" key="7">
    <source>
        <dbReference type="EMBL" id="MBM7556193.1"/>
    </source>
</evidence>
<dbReference type="GO" id="GO:0019843">
    <property type="term" value="F:rRNA binding"/>
    <property type="evidence" value="ECO:0007669"/>
    <property type="project" value="UniProtKB-UniRule"/>
</dbReference>
<dbReference type="GO" id="GO:1990904">
    <property type="term" value="C:ribonucleoprotein complex"/>
    <property type="evidence" value="ECO:0007669"/>
    <property type="project" value="UniProtKB-KW"/>
</dbReference>
<sequence length="103" mass="11621">MYAIIETGGKQYKVEEGQVFDVEKLDVEAGDEIEFDVVKAVSKDDSLEVGQPTLEDATVTADVVDQIKGDKVIVFKYKPKNNYRKKQGHRQPYTRVKVKSIDA</sequence>
<dbReference type="InterPro" id="IPR036164">
    <property type="entry name" value="bL21-like_sf"/>
</dbReference>
<gene>
    <name evidence="4" type="primary">rplU</name>
    <name evidence="7" type="ORF">JOC47_001029</name>
</gene>
<proteinExistence type="inferred from homology"/>
<evidence type="ECO:0000256" key="6">
    <source>
        <dbReference type="SAM" id="MobiDB-lite"/>
    </source>
</evidence>
<evidence type="ECO:0000313" key="8">
    <source>
        <dbReference type="Proteomes" id="UP000774000"/>
    </source>
</evidence>
<comment type="subunit">
    <text evidence="4">Part of the 50S ribosomal subunit. Contacts protein L20.</text>
</comment>
<keyword evidence="4 5" id="KW-0699">rRNA-binding</keyword>
<evidence type="ECO:0000256" key="5">
    <source>
        <dbReference type="RuleBase" id="RU000562"/>
    </source>
</evidence>
<dbReference type="GO" id="GO:0005840">
    <property type="term" value="C:ribosome"/>
    <property type="evidence" value="ECO:0007669"/>
    <property type="project" value="UniProtKB-KW"/>
</dbReference>
<feature type="region of interest" description="Disordered" evidence="6">
    <location>
        <begin position="84"/>
        <end position="103"/>
    </location>
</feature>
<keyword evidence="3 4" id="KW-0687">Ribonucleoprotein</keyword>
<evidence type="ECO:0000256" key="3">
    <source>
        <dbReference type="ARBA" id="ARBA00023274"/>
    </source>
</evidence>
<dbReference type="GO" id="GO:0006412">
    <property type="term" value="P:translation"/>
    <property type="evidence" value="ECO:0007669"/>
    <property type="project" value="UniProtKB-UniRule"/>
</dbReference>
<keyword evidence="2 4" id="KW-0689">Ribosomal protein</keyword>
<dbReference type="InterPro" id="IPR001787">
    <property type="entry name" value="Ribosomal_bL21"/>
</dbReference>
<dbReference type="Pfam" id="PF00829">
    <property type="entry name" value="Ribosomal_L21p"/>
    <property type="match status" value="1"/>
</dbReference>
<comment type="function">
    <text evidence="4 5">This protein binds to 23S rRNA in the presence of protein L20.</text>
</comment>
<comment type="caution">
    <text evidence="7">The sequence shown here is derived from an EMBL/GenBank/DDBJ whole genome shotgun (WGS) entry which is preliminary data.</text>
</comment>
<organism evidence="7 8">
    <name type="scientific">Halanaerobacter jeridensis</name>
    <dbReference type="NCBI Taxonomy" id="706427"/>
    <lineage>
        <taxon>Bacteria</taxon>
        <taxon>Bacillati</taxon>
        <taxon>Bacillota</taxon>
        <taxon>Clostridia</taxon>
        <taxon>Halanaerobiales</taxon>
        <taxon>Halobacteroidaceae</taxon>
        <taxon>Halanaerobacter</taxon>
    </lineage>
</organism>
<dbReference type="RefSeq" id="WP_204700906.1">
    <property type="nucleotide sequence ID" value="NZ_JAFBDQ010000004.1"/>
</dbReference>
<protein>
    <recommendedName>
        <fullName evidence="4">Large ribosomal subunit protein bL21</fullName>
    </recommendedName>
</protein>
<evidence type="ECO:0000256" key="1">
    <source>
        <dbReference type="ARBA" id="ARBA00008563"/>
    </source>
</evidence>
<dbReference type="PANTHER" id="PTHR21349">
    <property type="entry name" value="50S RIBOSOMAL PROTEIN L21"/>
    <property type="match status" value="1"/>
</dbReference>
<evidence type="ECO:0000256" key="2">
    <source>
        <dbReference type="ARBA" id="ARBA00022980"/>
    </source>
</evidence>
<evidence type="ECO:0000256" key="4">
    <source>
        <dbReference type="HAMAP-Rule" id="MF_01363"/>
    </source>
</evidence>
<reference evidence="7" key="1">
    <citation type="submission" date="2021-01" db="EMBL/GenBank/DDBJ databases">
        <title>Genomic Encyclopedia of Type Strains, Phase IV (KMG-IV): sequencing the most valuable type-strain genomes for metagenomic binning, comparative biology and taxonomic classification.</title>
        <authorList>
            <person name="Goeker M."/>
        </authorList>
    </citation>
    <scope>NUCLEOTIDE SEQUENCE</scope>
    <source>
        <strain evidence="7">DSM 23230</strain>
    </source>
</reference>